<accession>A0AAD8H4X8</accession>
<keyword evidence="3 6" id="KW-0812">Transmembrane</keyword>
<reference evidence="8" key="2">
    <citation type="submission" date="2023-05" db="EMBL/GenBank/DDBJ databases">
        <authorList>
            <person name="Schelkunov M.I."/>
        </authorList>
    </citation>
    <scope>NUCLEOTIDE SEQUENCE</scope>
    <source>
        <strain evidence="8">Hsosn_3</strain>
        <tissue evidence="8">Leaf</tissue>
    </source>
</reference>
<reference evidence="8" key="1">
    <citation type="submission" date="2023-02" db="EMBL/GenBank/DDBJ databases">
        <title>Genome of toxic invasive species Heracleum sosnowskyi carries increased number of genes despite the absence of recent whole-genome duplications.</title>
        <authorList>
            <person name="Schelkunov M."/>
            <person name="Shtratnikova V."/>
            <person name="Makarenko M."/>
            <person name="Klepikova A."/>
            <person name="Omelchenko D."/>
            <person name="Novikova G."/>
            <person name="Obukhova E."/>
            <person name="Bogdanov V."/>
            <person name="Penin A."/>
            <person name="Logacheva M."/>
        </authorList>
    </citation>
    <scope>NUCLEOTIDE SEQUENCE</scope>
    <source>
        <strain evidence="8">Hsosn_3</strain>
        <tissue evidence="8">Leaf</tissue>
    </source>
</reference>
<evidence type="ECO:0000256" key="1">
    <source>
        <dbReference type="ARBA" id="ARBA00004141"/>
    </source>
</evidence>
<evidence type="ECO:0000313" key="9">
    <source>
        <dbReference type="Proteomes" id="UP001237642"/>
    </source>
</evidence>
<evidence type="ECO:0000259" key="7">
    <source>
        <dbReference type="Pfam" id="PF19055"/>
    </source>
</evidence>
<evidence type="ECO:0000256" key="5">
    <source>
        <dbReference type="ARBA" id="ARBA00023136"/>
    </source>
</evidence>
<protein>
    <recommendedName>
        <fullName evidence="7">ABC transporter family G domain-containing protein</fullName>
    </recommendedName>
</protein>
<proteinExistence type="predicted"/>
<comment type="subcellular location">
    <subcellularLocation>
        <location evidence="1">Membrane</location>
        <topology evidence="1">Multi-pass membrane protein</topology>
    </subcellularLocation>
</comment>
<name>A0AAD8H4X8_9APIA</name>
<feature type="transmembrane region" description="Helical" evidence="6">
    <location>
        <begin position="20"/>
        <end position="43"/>
    </location>
</feature>
<feature type="transmembrane region" description="Helical" evidence="6">
    <location>
        <begin position="138"/>
        <end position="160"/>
    </location>
</feature>
<keyword evidence="4 6" id="KW-1133">Transmembrane helix</keyword>
<evidence type="ECO:0000256" key="4">
    <source>
        <dbReference type="ARBA" id="ARBA00022989"/>
    </source>
</evidence>
<dbReference type="Pfam" id="PF19055">
    <property type="entry name" value="ABC2_membrane_7"/>
    <property type="match status" value="1"/>
</dbReference>
<organism evidence="8 9">
    <name type="scientific">Heracleum sosnowskyi</name>
    <dbReference type="NCBI Taxonomy" id="360622"/>
    <lineage>
        <taxon>Eukaryota</taxon>
        <taxon>Viridiplantae</taxon>
        <taxon>Streptophyta</taxon>
        <taxon>Embryophyta</taxon>
        <taxon>Tracheophyta</taxon>
        <taxon>Spermatophyta</taxon>
        <taxon>Magnoliopsida</taxon>
        <taxon>eudicotyledons</taxon>
        <taxon>Gunneridae</taxon>
        <taxon>Pentapetalae</taxon>
        <taxon>asterids</taxon>
        <taxon>campanulids</taxon>
        <taxon>Apiales</taxon>
        <taxon>Apiaceae</taxon>
        <taxon>Apioideae</taxon>
        <taxon>apioid superclade</taxon>
        <taxon>Tordylieae</taxon>
        <taxon>Tordyliinae</taxon>
        <taxon>Heracleum</taxon>
    </lineage>
</organism>
<evidence type="ECO:0000313" key="8">
    <source>
        <dbReference type="EMBL" id="KAK1361192.1"/>
    </source>
</evidence>
<sequence>MHVQEQKLIYTTSTLGIFSWSWIVIAILLDYSASHLACSTYLADKQPSFKILSTNDKILLLSKGKVVHHGTLSSLEAFLLSNGFTVPPQLNSLEYAMEILNQLNSSTRVMIGYKSSRLHEIGILYNRFLKIIYRTKQLLLTNILQALGVGLVLGTIYINISFDKTGVWSREETRALCIHSHFPPQLKLCQSSSMRDQLYVEYTGYHRI</sequence>
<evidence type="ECO:0000256" key="3">
    <source>
        <dbReference type="ARBA" id="ARBA00022692"/>
    </source>
</evidence>
<gene>
    <name evidence="8" type="ORF">POM88_045666</name>
</gene>
<comment type="caution">
    <text evidence="8">The sequence shown here is derived from an EMBL/GenBank/DDBJ whole genome shotgun (WGS) entry which is preliminary data.</text>
</comment>
<dbReference type="AlphaFoldDB" id="A0AAD8H4X8"/>
<dbReference type="PANTHER" id="PTHR48041:SF27">
    <property type="entry name" value="ABC TRANSPORTER G FAMILY MEMBER 8"/>
    <property type="match status" value="1"/>
</dbReference>
<dbReference type="GO" id="GO:0016020">
    <property type="term" value="C:membrane"/>
    <property type="evidence" value="ECO:0007669"/>
    <property type="project" value="UniProtKB-SubCell"/>
</dbReference>
<dbReference type="EMBL" id="JAUIZM010000010">
    <property type="protein sequence ID" value="KAK1361192.1"/>
    <property type="molecule type" value="Genomic_DNA"/>
</dbReference>
<keyword evidence="5 6" id="KW-0472">Membrane</keyword>
<keyword evidence="9" id="KW-1185">Reference proteome</keyword>
<evidence type="ECO:0000256" key="6">
    <source>
        <dbReference type="SAM" id="Phobius"/>
    </source>
</evidence>
<evidence type="ECO:0000256" key="2">
    <source>
        <dbReference type="ARBA" id="ARBA00022448"/>
    </source>
</evidence>
<feature type="domain" description="ABC transporter family G" evidence="7">
    <location>
        <begin position="46"/>
        <end position="106"/>
    </location>
</feature>
<dbReference type="InterPro" id="IPR050352">
    <property type="entry name" value="ABCG_transporters"/>
</dbReference>
<dbReference type="Proteomes" id="UP001237642">
    <property type="component" value="Unassembled WGS sequence"/>
</dbReference>
<dbReference type="GO" id="GO:0140359">
    <property type="term" value="F:ABC-type transporter activity"/>
    <property type="evidence" value="ECO:0007669"/>
    <property type="project" value="InterPro"/>
</dbReference>
<dbReference type="PANTHER" id="PTHR48041">
    <property type="entry name" value="ABC TRANSPORTER G FAMILY MEMBER 28"/>
    <property type="match status" value="1"/>
</dbReference>
<keyword evidence="2" id="KW-0813">Transport</keyword>
<dbReference type="InterPro" id="IPR043926">
    <property type="entry name" value="ABCG_dom"/>
</dbReference>